<proteinExistence type="predicted"/>
<feature type="compositionally biased region" description="Low complexity" evidence="1">
    <location>
        <begin position="497"/>
        <end position="517"/>
    </location>
</feature>
<evidence type="ECO:0000313" key="3">
    <source>
        <dbReference type="EMBL" id="CAF0893695.1"/>
    </source>
</evidence>
<keyword evidence="2" id="KW-0812">Transmembrane</keyword>
<comment type="caution">
    <text evidence="3">The sequence shown here is derived from an EMBL/GenBank/DDBJ whole genome shotgun (WGS) entry which is preliminary data.</text>
</comment>
<keyword evidence="4" id="KW-1185">Reference proteome</keyword>
<dbReference type="Proteomes" id="UP000663879">
    <property type="component" value="Unassembled WGS sequence"/>
</dbReference>
<accession>A0A813Z5I1</accession>
<keyword evidence="2" id="KW-1133">Transmembrane helix</keyword>
<gene>
    <name evidence="3" type="ORF">OXX778_LOCUS11040</name>
</gene>
<evidence type="ECO:0000256" key="1">
    <source>
        <dbReference type="SAM" id="MobiDB-lite"/>
    </source>
</evidence>
<dbReference type="AlphaFoldDB" id="A0A813Z5I1"/>
<feature type="compositionally biased region" description="Polar residues" evidence="1">
    <location>
        <begin position="204"/>
        <end position="216"/>
    </location>
</feature>
<keyword evidence="2" id="KW-0472">Membrane</keyword>
<sequence length="629" mass="71461">MPRLLTSEIFLICFVISLWLISILVCLKRYSLFICFHKRDVPFYNSSLINVSTKIATEEYTNVNNSRPLSPLSPSSHHHFYQSWNENEIHKERECSACSISPSTNAILNKSVTQATNFNTVLTHDQSICKKCYKHKSPSDYKSLSNDYFNFKSNSCSIGKIHKNFSFNSNHVHIQRSSKYDQNKFYYSNGIIYPIKQNSSTLLSKVSTSPKNSKPQLKSKDSLSSKRALIRKNHFNLMSLDENALYKLNRVSHMNSTIHESSIDAPEIEPKESKTDNKRLSVLTSHTNPHANFISLRSGSDSANSSWIKPGRSYDGDNCDCNELDSSISLHQSQFLRLPSLNKLNTPILPTSQRPINPISSLRRHMFVNSRRCAQTTFDRNQTDSLSQDIVNSLSIASNNLSNIPAIDEINNNNKNSVQNINNVETVEAVNECKDPNLLNPSWIPLIVRRTLLEMHERAVLSKSDSNIKSKYRSSNHLLHSIKGNSKLKSSRKKKSLSLQNSQDKSNFYSTSNNRSSNGGSSYLNNFYEELRQRFFLLNSNEAKGNNQEKNKENFSNCTEQNLDIDKSCSKNSTSNSNTISTDLSTVVFRLDSKLNSLDRQLSSTNVDKCLNEISGEENNAEFFDDKKK</sequence>
<name>A0A813Z5I1_9BILA</name>
<dbReference type="EMBL" id="CAJNOC010001824">
    <property type="protein sequence ID" value="CAF0893695.1"/>
    <property type="molecule type" value="Genomic_DNA"/>
</dbReference>
<protein>
    <submittedName>
        <fullName evidence="3">Uncharacterized protein</fullName>
    </submittedName>
</protein>
<feature type="region of interest" description="Disordered" evidence="1">
    <location>
        <begin position="204"/>
        <end position="224"/>
    </location>
</feature>
<evidence type="ECO:0000256" key="2">
    <source>
        <dbReference type="SAM" id="Phobius"/>
    </source>
</evidence>
<evidence type="ECO:0000313" key="4">
    <source>
        <dbReference type="Proteomes" id="UP000663879"/>
    </source>
</evidence>
<dbReference type="OrthoDB" id="10488524at2759"/>
<reference evidence="3" key="1">
    <citation type="submission" date="2021-02" db="EMBL/GenBank/DDBJ databases">
        <authorList>
            <person name="Nowell W R."/>
        </authorList>
    </citation>
    <scope>NUCLEOTIDE SEQUENCE</scope>
    <source>
        <strain evidence="3">Ploen Becks lab</strain>
    </source>
</reference>
<organism evidence="3 4">
    <name type="scientific">Brachionus calyciflorus</name>
    <dbReference type="NCBI Taxonomy" id="104777"/>
    <lineage>
        <taxon>Eukaryota</taxon>
        <taxon>Metazoa</taxon>
        <taxon>Spiralia</taxon>
        <taxon>Gnathifera</taxon>
        <taxon>Rotifera</taxon>
        <taxon>Eurotatoria</taxon>
        <taxon>Monogononta</taxon>
        <taxon>Pseudotrocha</taxon>
        <taxon>Ploima</taxon>
        <taxon>Brachionidae</taxon>
        <taxon>Brachionus</taxon>
    </lineage>
</organism>
<feature type="region of interest" description="Disordered" evidence="1">
    <location>
        <begin position="472"/>
        <end position="517"/>
    </location>
</feature>
<feature type="transmembrane region" description="Helical" evidence="2">
    <location>
        <begin position="9"/>
        <end position="30"/>
    </location>
</feature>